<evidence type="ECO:0000313" key="10">
    <source>
        <dbReference type="Proteomes" id="UP000028302"/>
    </source>
</evidence>
<proteinExistence type="inferred from homology"/>
<dbReference type="Gene3D" id="3.30.420.270">
    <property type="match status" value="1"/>
</dbReference>
<comment type="subcellular location">
    <subcellularLocation>
        <location evidence="1">Cell membrane</location>
        <topology evidence="1">Single-pass membrane protein</topology>
    </subcellularLocation>
    <subcellularLocation>
        <location evidence="7">Cell membrane</location>
        <topology evidence="7">Single-pass type II membrane protein</topology>
    </subcellularLocation>
</comment>
<dbReference type="GO" id="GO:0022857">
    <property type="term" value="F:transmembrane transporter activity"/>
    <property type="evidence" value="ECO:0007669"/>
    <property type="project" value="InterPro"/>
</dbReference>
<dbReference type="Pfam" id="PF02472">
    <property type="entry name" value="ExbD"/>
    <property type="match status" value="1"/>
</dbReference>
<evidence type="ECO:0000256" key="1">
    <source>
        <dbReference type="ARBA" id="ARBA00004162"/>
    </source>
</evidence>
<accession>A0A084INT5</accession>
<gene>
    <name evidence="9" type="ORF">C41B8_05688</name>
</gene>
<dbReference type="InterPro" id="IPR003400">
    <property type="entry name" value="ExbD"/>
</dbReference>
<dbReference type="Proteomes" id="UP000028302">
    <property type="component" value="Unassembled WGS sequence"/>
</dbReference>
<reference evidence="9 10" key="1">
    <citation type="submission" date="2013-03" db="EMBL/GenBank/DDBJ databases">
        <title>Salinisphaera hydrothermalis C41B8 Genome Sequencing.</title>
        <authorList>
            <person name="Li C."/>
            <person name="Lai Q."/>
            <person name="Shao Z."/>
        </authorList>
    </citation>
    <scope>NUCLEOTIDE SEQUENCE [LARGE SCALE GENOMIC DNA]</scope>
    <source>
        <strain evidence="9 10">C41B8</strain>
    </source>
</reference>
<evidence type="ECO:0000256" key="3">
    <source>
        <dbReference type="ARBA" id="ARBA00022475"/>
    </source>
</evidence>
<keyword evidence="4 7" id="KW-0812">Transmembrane</keyword>
<dbReference type="eggNOG" id="COG0848">
    <property type="taxonomic scope" value="Bacteria"/>
</dbReference>
<keyword evidence="10" id="KW-1185">Reference proteome</keyword>
<evidence type="ECO:0000256" key="4">
    <source>
        <dbReference type="ARBA" id="ARBA00022692"/>
    </source>
</evidence>
<dbReference type="STRING" id="1304275.C41B8_05688"/>
<organism evidence="9 10">
    <name type="scientific">Salinisphaera hydrothermalis (strain C41B8)</name>
    <dbReference type="NCBI Taxonomy" id="1304275"/>
    <lineage>
        <taxon>Bacteria</taxon>
        <taxon>Pseudomonadati</taxon>
        <taxon>Pseudomonadota</taxon>
        <taxon>Gammaproteobacteria</taxon>
        <taxon>Salinisphaerales</taxon>
        <taxon>Salinisphaeraceae</taxon>
        <taxon>Salinisphaera</taxon>
    </lineage>
</organism>
<keyword evidence="5 8" id="KW-1133">Transmembrane helix</keyword>
<feature type="transmembrane region" description="Helical" evidence="8">
    <location>
        <begin position="22"/>
        <end position="43"/>
    </location>
</feature>
<comment type="caution">
    <text evidence="9">The sequence shown here is derived from an EMBL/GenBank/DDBJ whole genome shotgun (WGS) entry which is preliminary data.</text>
</comment>
<evidence type="ECO:0000256" key="5">
    <source>
        <dbReference type="ARBA" id="ARBA00022989"/>
    </source>
</evidence>
<keyword evidence="7" id="KW-0813">Transport</keyword>
<dbReference type="RefSeq" id="WP_232226003.1">
    <property type="nucleotide sequence ID" value="NZ_APNK01000005.1"/>
</dbReference>
<dbReference type="GO" id="GO:0005886">
    <property type="term" value="C:plasma membrane"/>
    <property type="evidence" value="ECO:0007669"/>
    <property type="project" value="UniProtKB-SubCell"/>
</dbReference>
<evidence type="ECO:0000256" key="8">
    <source>
        <dbReference type="SAM" id="Phobius"/>
    </source>
</evidence>
<dbReference type="PANTHER" id="PTHR30558:SF3">
    <property type="entry name" value="BIOPOLYMER TRANSPORT PROTEIN EXBD-RELATED"/>
    <property type="match status" value="1"/>
</dbReference>
<evidence type="ECO:0000256" key="7">
    <source>
        <dbReference type="RuleBase" id="RU003879"/>
    </source>
</evidence>
<name>A0A084INT5_SALHC</name>
<keyword evidence="7" id="KW-0653">Protein transport</keyword>
<evidence type="ECO:0000256" key="6">
    <source>
        <dbReference type="ARBA" id="ARBA00023136"/>
    </source>
</evidence>
<dbReference type="AlphaFoldDB" id="A0A084INT5"/>
<evidence type="ECO:0000313" key="9">
    <source>
        <dbReference type="EMBL" id="KEZ78369.1"/>
    </source>
</evidence>
<keyword evidence="6 8" id="KW-0472">Membrane</keyword>
<sequence>MTPSSTAALSFRRTDRRRRARLIGLTPLIDVVFILLLFFMLAYNLTNEHRITLDTASGSAPAHGIVGALLVEVRTDGVRYAGHYVPMKTLIARVTAARRGHPDRRVLVRSGNGVTLQDTVRVLDALSQAGVQDISLMNTAAAAGGPAS</sequence>
<dbReference type="PATRIC" id="fig|1304275.5.peg.1167"/>
<protein>
    <submittedName>
        <fullName evidence="9">Biopolymer transport protein ExbD/TolR</fullName>
    </submittedName>
</protein>
<evidence type="ECO:0000256" key="2">
    <source>
        <dbReference type="ARBA" id="ARBA00005811"/>
    </source>
</evidence>
<dbReference type="EMBL" id="APNK01000005">
    <property type="protein sequence ID" value="KEZ78369.1"/>
    <property type="molecule type" value="Genomic_DNA"/>
</dbReference>
<keyword evidence="3" id="KW-1003">Cell membrane</keyword>
<comment type="similarity">
    <text evidence="2 7">Belongs to the ExbD/TolR family.</text>
</comment>
<dbReference type="PANTHER" id="PTHR30558">
    <property type="entry name" value="EXBD MEMBRANE COMPONENT OF PMF-DRIVEN MACROMOLECULE IMPORT SYSTEM"/>
    <property type="match status" value="1"/>
</dbReference>
<dbReference type="GO" id="GO:0015031">
    <property type="term" value="P:protein transport"/>
    <property type="evidence" value="ECO:0007669"/>
    <property type="project" value="UniProtKB-KW"/>
</dbReference>